<dbReference type="Proteomes" id="UP000746747">
    <property type="component" value="Unassembled WGS sequence"/>
</dbReference>
<dbReference type="AlphaFoldDB" id="A0A8J2M238"/>
<comment type="caution">
    <text evidence="2">The sequence shown here is derived from an EMBL/GenBank/DDBJ whole genome shotgun (WGS) entry which is preliminary data.</text>
</comment>
<organism evidence="2 3">
    <name type="scientific">Cercopithifilaria johnstoni</name>
    <dbReference type="NCBI Taxonomy" id="2874296"/>
    <lineage>
        <taxon>Eukaryota</taxon>
        <taxon>Metazoa</taxon>
        <taxon>Ecdysozoa</taxon>
        <taxon>Nematoda</taxon>
        <taxon>Chromadorea</taxon>
        <taxon>Rhabditida</taxon>
        <taxon>Spirurina</taxon>
        <taxon>Spiruromorpha</taxon>
        <taxon>Filarioidea</taxon>
        <taxon>Onchocercidae</taxon>
        <taxon>Cercopithifilaria</taxon>
    </lineage>
</organism>
<protein>
    <submittedName>
        <fullName evidence="2">Uncharacterized protein</fullName>
    </submittedName>
</protein>
<evidence type="ECO:0000313" key="2">
    <source>
        <dbReference type="EMBL" id="CAG9533551.1"/>
    </source>
</evidence>
<feature type="transmembrane region" description="Helical" evidence="1">
    <location>
        <begin position="13"/>
        <end position="33"/>
    </location>
</feature>
<accession>A0A8J2M238</accession>
<reference evidence="2" key="1">
    <citation type="submission" date="2021-09" db="EMBL/GenBank/DDBJ databases">
        <authorList>
            <consortium name="Pathogen Informatics"/>
        </authorList>
    </citation>
    <scope>NUCLEOTIDE SEQUENCE</scope>
</reference>
<keyword evidence="1" id="KW-0812">Transmembrane</keyword>
<evidence type="ECO:0000313" key="3">
    <source>
        <dbReference type="Proteomes" id="UP000746747"/>
    </source>
</evidence>
<keyword evidence="1" id="KW-1133">Transmembrane helix</keyword>
<name>A0A8J2M238_9BILA</name>
<dbReference type="EMBL" id="CAKAEH010001252">
    <property type="protein sequence ID" value="CAG9533551.1"/>
    <property type="molecule type" value="Genomic_DNA"/>
</dbReference>
<proteinExistence type="predicted"/>
<sequence length="79" mass="8818">MDGWITVSERVCVYVSVCICACMCVCVCIYLLGRDMASTRRRQLGALDGAIEGPYSRWMSPKGWALVERKSYCCAVVAR</sequence>
<gene>
    <name evidence="2" type="ORF">CJOHNSTONI_LOCUS3767</name>
</gene>
<evidence type="ECO:0000256" key="1">
    <source>
        <dbReference type="SAM" id="Phobius"/>
    </source>
</evidence>
<keyword evidence="1" id="KW-0472">Membrane</keyword>
<keyword evidence="3" id="KW-1185">Reference proteome</keyword>